<evidence type="ECO:0000313" key="2">
    <source>
        <dbReference type="EMBL" id="QGY30070.1"/>
    </source>
</evidence>
<name>A0A6B9G4X1_PANCY</name>
<keyword evidence="1" id="KW-0732">Signal</keyword>
<protein>
    <submittedName>
        <fullName evidence="2">Uncharacterized protein</fullName>
    </submittedName>
</protein>
<gene>
    <name evidence="2" type="ORF">CUN67_14490</name>
</gene>
<reference evidence="2 3" key="1">
    <citation type="submission" date="2017-11" db="EMBL/GenBank/DDBJ databases">
        <title>Genome sequence of Pantoea cypripedii NE1.</title>
        <authorList>
            <person name="Nascimento F.X."/>
        </authorList>
    </citation>
    <scope>NUCLEOTIDE SEQUENCE [LARGE SCALE GENOMIC DNA]</scope>
    <source>
        <strain evidence="2 3">NE1</strain>
    </source>
</reference>
<dbReference type="Proteomes" id="UP000502005">
    <property type="component" value="Chromosome"/>
</dbReference>
<dbReference type="EMBL" id="CP024768">
    <property type="protein sequence ID" value="QGY30070.1"/>
    <property type="molecule type" value="Genomic_DNA"/>
</dbReference>
<accession>A0A6B9G4X1</accession>
<dbReference type="AlphaFoldDB" id="A0A6B9G4X1"/>
<evidence type="ECO:0000313" key="3">
    <source>
        <dbReference type="Proteomes" id="UP000502005"/>
    </source>
</evidence>
<dbReference type="RefSeq" id="WP_208715985.1">
    <property type="nucleotide sequence ID" value="NZ_CP024768.1"/>
</dbReference>
<feature type="chain" id="PRO_5025621243" evidence="1">
    <location>
        <begin position="26"/>
        <end position="208"/>
    </location>
</feature>
<organism evidence="2 3">
    <name type="scientific">Pantoea cypripedii</name>
    <name type="common">Pectobacterium cypripedii</name>
    <name type="synonym">Erwinia cypripedii</name>
    <dbReference type="NCBI Taxonomy" id="55209"/>
    <lineage>
        <taxon>Bacteria</taxon>
        <taxon>Pseudomonadati</taxon>
        <taxon>Pseudomonadota</taxon>
        <taxon>Gammaproteobacteria</taxon>
        <taxon>Enterobacterales</taxon>
        <taxon>Erwiniaceae</taxon>
        <taxon>Pantoea</taxon>
    </lineage>
</organism>
<sequence>MKKIATWCKYALIYSAGFLTSFSGALESLVKIPASYSELKKTYLYDTDFLSGHWSTNAEYLLNNGDSGLDINQPKMILNFDVSDDGSVKGEILSKEICDALPITYVIILESGEPGIRDFFFDRKFYLEQLHEGKMQAVAVLKLVKKDKKNSAIKFKVVGGGSFLPKEITFGKNLPQYKDDFKVLSDYCAESPEKFWKEYFLKQGKSFK</sequence>
<evidence type="ECO:0000256" key="1">
    <source>
        <dbReference type="SAM" id="SignalP"/>
    </source>
</evidence>
<feature type="signal peptide" evidence="1">
    <location>
        <begin position="1"/>
        <end position="25"/>
    </location>
</feature>
<proteinExistence type="predicted"/>